<evidence type="ECO:0000256" key="1">
    <source>
        <dbReference type="ARBA" id="ARBA00006471"/>
    </source>
</evidence>
<dbReference type="GO" id="GO:0006412">
    <property type="term" value="P:translation"/>
    <property type="evidence" value="ECO:0007669"/>
    <property type="project" value="UniProtKB-UniRule"/>
</dbReference>
<evidence type="ECO:0000313" key="9">
    <source>
        <dbReference type="EMBL" id="PIR77821.1"/>
    </source>
</evidence>
<keyword evidence="2 7" id="KW-0699">rRNA-binding</keyword>
<name>A0A2M6P293_9BACT</name>
<keyword evidence="3 7" id="KW-0694">RNA-binding</keyword>
<protein>
    <recommendedName>
        <fullName evidence="6 7">Small ribosomal subunit protein uS8</fullName>
    </recommendedName>
</protein>
<dbReference type="HAMAP" id="MF_01302_B">
    <property type="entry name" value="Ribosomal_uS8_B"/>
    <property type="match status" value="1"/>
</dbReference>
<dbReference type="FunFam" id="3.30.1370.30:FF:000002">
    <property type="entry name" value="30S ribosomal protein S8"/>
    <property type="match status" value="1"/>
</dbReference>
<dbReference type="InterPro" id="IPR000630">
    <property type="entry name" value="Ribosomal_uS8"/>
</dbReference>
<comment type="subunit">
    <text evidence="7">Part of the 30S ribosomal subunit. Contacts proteins S5 and S12.</text>
</comment>
<dbReference type="GO" id="GO:0003735">
    <property type="term" value="F:structural constituent of ribosome"/>
    <property type="evidence" value="ECO:0007669"/>
    <property type="project" value="InterPro"/>
</dbReference>
<keyword evidence="5 7" id="KW-0687">Ribonucleoprotein</keyword>
<dbReference type="AlphaFoldDB" id="A0A2M6P293"/>
<dbReference type="Pfam" id="PF00410">
    <property type="entry name" value="Ribosomal_S8"/>
    <property type="match status" value="1"/>
</dbReference>
<accession>A0A2M6P293</accession>
<dbReference type="InterPro" id="IPR035987">
    <property type="entry name" value="Ribosomal_uS8_sf"/>
</dbReference>
<comment type="similarity">
    <text evidence="1 7 8">Belongs to the universal ribosomal protein uS8 family.</text>
</comment>
<dbReference type="GO" id="GO:0019843">
    <property type="term" value="F:rRNA binding"/>
    <property type="evidence" value="ECO:0007669"/>
    <property type="project" value="UniProtKB-UniRule"/>
</dbReference>
<proteinExistence type="inferred from homology"/>
<comment type="function">
    <text evidence="7">One of the primary rRNA binding proteins, it binds directly to 16S rRNA central domain where it helps coordinate assembly of the platform of the 30S subunit.</text>
</comment>
<evidence type="ECO:0000256" key="7">
    <source>
        <dbReference type="HAMAP-Rule" id="MF_01302"/>
    </source>
</evidence>
<evidence type="ECO:0000256" key="8">
    <source>
        <dbReference type="RuleBase" id="RU003660"/>
    </source>
</evidence>
<sequence>MMTDPIADMLTRIRNAYMVRKANVALPYSKFKWALLTILKEEGYIKDVSITDTTPKTLDVTLVYNGKEPKVQSIKRESKPGHRMYKKADELPKILNGYGIAIISTSKGLMSDKNARKEGLGGEVVCSVY</sequence>
<evidence type="ECO:0000256" key="3">
    <source>
        <dbReference type="ARBA" id="ARBA00022884"/>
    </source>
</evidence>
<keyword evidence="4 7" id="KW-0689">Ribosomal protein</keyword>
<dbReference type="NCBIfam" id="NF001109">
    <property type="entry name" value="PRK00136.1"/>
    <property type="match status" value="1"/>
</dbReference>
<dbReference type="Gene3D" id="3.30.1490.10">
    <property type="match status" value="1"/>
</dbReference>
<dbReference type="SUPFAM" id="SSF56047">
    <property type="entry name" value="Ribosomal protein S8"/>
    <property type="match status" value="1"/>
</dbReference>
<evidence type="ECO:0000256" key="6">
    <source>
        <dbReference type="ARBA" id="ARBA00035258"/>
    </source>
</evidence>
<dbReference type="EMBL" id="PFBW01000018">
    <property type="protein sequence ID" value="PIR77821.1"/>
    <property type="molecule type" value="Genomic_DNA"/>
</dbReference>
<evidence type="ECO:0000256" key="2">
    <source>
        <dbReference type="ARBA" id="ARBA00022730"/>
    </source>
</evidence>
<dbReference type="GO" id="GO:0005840">
    <property type="term" value="C:ribosome"/>
    <property type="evidence" value="ECO:0007669"/>
    <property type="project" value="UniProtKB-KW"/>
</dbReference>
<evidence type="ECO:0000256" key="4">
    <source>
        <dbReference type="ARBA" id="ARBA00022980"/>
    </source>
</evidence>
<gene>
    <name evidence="7" type="primary">rpsH</name>
    <name evidence="9" type="ORF">COU30_00380</name>
</gene>
<dbReference type="InterPro" id="IPR047863">
    <property type="entry name" value="Ribosomal_uS8_CS"/>
</dbReference>
<comment type="caution">
    <text evidence="9">The sequence shown here is derived from an EMBL/GenBank/DDBJ whole genome shotgun (WGS) entry which is preliminary data.</text>
</comment>
<dbReference type="GO" id="GO:1990904">
    <property type="term" value="C:ribonucleoprotein complex"/>
    <property type="evidence" value="ECO:0007669"/>
    <property type="project" value="UniProtKB-KW"/>
</dbReference>
<dbReference type="FunFam" id="3.30.1490.10:FF:000001">
    <property type="entry name" value="30S ribosomal protein S8"/>
    <property type="match status" value="1"/>
</dbReference>
<dbReference type="Proteomes" id="UP000228528">
    <property type="component" value="Unassembled WGS sequence"/>
</dbReference>
<dbReference type="Gene3D" id="3.30.1370.30">
    <property type="match status" value="1"/>
</dbReference>
<organism evidence="9 10">
    <name type="scientific">Candidatus Magasanikbacteria bacterium CG10_big_fil_rev_8_21_14_0_10_38_6</name>
    <dbReference type="NCBI Taxonomy" id="1974647"/>
    <lineage>
        <taxon>Bacteria</taxon>
        <taxon>Candidatus Magasanikiibacteriota</taxon>
    </lineage>
</organism>
<evidence type="ECO:0000313" key="10">
    <source>
        <dbReference type="Proteomes" id="UP000228528"/>
    </source>
</evidence>
<reference evidence="10" key="1">
    <citation type="submission" date="2017-09" db="EMBL/GenBank/DDBJ databases">
        <title>Depth-based differentiation of microbial function through sediment-hosted aquifers and enrichment of novel symbionts in the deep terrestrial subsurface.</title>
        <authorList>
            <person name="Probst A.J."/>
            <person name="Ladd B."/>
            <person name="Jarett J.K."/>
            <person name="Geller-Mcgrath D.E."/>
            <person name="Sieber C.M.K."/>
            <person name="Emerson J.B."/>
            <person name="Anantharaman K."/>
            <person name="Thomas B.C."/>
            <person name="Malmstrom R."/>
            <person name="Stieglmeier M."/>
            <person name="Klingl A."/>
            <person name="Woyke T."/>
            <person name="Ryan C.M."/>
            <person name="Banfield J.F."/>
        </authorList>
    </citation>
    <scope>NUCLEOTIDE SEQUENCE [LARGE SCALE GENOMIC DNA]</scope>
</reference>
<evidence type="ECO:0000256" key="5">
    <source>
        <dbReference type="ARBA" id="ARBA00023274"/>
    </source>
</evidence>
<dbReference type="PANTHER" id="PTHR11758">
    <property type="entry name" value="40S RIBOSOMAL PROTEIN S15A"/>
    <property type="match status" value="1"/>
</dbReference>
<dbReference type="GO" id="GO:0005737">
    <property type="term" value="C:cytoplasm"/>
    <property type="evidence" value="ECO:0007669"/>
    <property type="project" value="UniProtKB-ARBA"/>
</dbReference>
<dbReference type="PROSITE" id="PS00053">
    <property type="entry name" value="RIBOSOMAL_S8"/>
    <property type="match status" value="1"/>
</dbReference>